<comment type="similarity">
    <text evidence="1">Belongs to the PstS family.</text>
</comment>
<dbReference type="GO" id="GO:0035435">
    <property type="term" value="P:phosphate ion transmembrane transport"/>
    <property type="evidence" value="ECO:0007669"/>
    <property type="project" value="InterPro"/>
</dbReference>
<dbReference type="AlphaFoldDB" id="A0A6J6PSL4"/>
<dbReference type="InterPro" id="IPR024370">
    <property type="entry name" value="PBP_domain"/>
</dbReference>
<dbReference type="Pfam" id="PF12849">
    <property type="entry name" value="PBP_like_2"/>
    <property type="match status" value="1"/>
</dbReference>
<gene>
    <name evidence="5" type="ORF">UFOPK2399_01215</name>
</gene>
<feature type="domain" description="PBP" evidence="4">
    <location>
        <begin position="29"/>
        <end position="308"/>
    </location>
</feature>
<protein>
    <submittedName>
        <fullName evidence="5">Unannotated protein</fullName>
    </submittedName>
</protein>
<dbReference type="PIRSF" id="PIRSF002756">
    <property type="entry name" value="PstS"/>
    <property type="match status" value="1"/>
</dbReference>
<organism evidence="5">
    <name type="scientific">freshwater metagenome</name>
    <dbReference type="NCBI Taxonomy" id="449393"/>
    <lineage>
        <taxon>unclassified sequences</taxon>
        <taxon>metagenomes</taxon>
        <taxon>ecological metagenomes</taxon>
    </lineage>
</organism>
<sequence>MRKTALALVALLLTALVAVGAAGAKTGKSQATVINGAGSTFVSPLVSLWTPALGTAFDYTLQYSGVGSGAGITAITNRSVDFGASDAPLTADQFAACNGCVQIPWALAGTAVPYNIPGGPARLHLTGAIIAKIYLGQITNWNDPAIKAVNPKLAAGETLPDLKITPVYRTGNSGTTYNFTDYLAAVSPQWSSQIGRGQSVNWPAGVGASGSAGVAGVVKNTPGAICYVDTAFALSNGLHFGAIQNAAGNFIFPSIRNVVAAGATVKSVPAGNELHIVNPDKTNPLAYPISTYTYIILPQKTQNAPALRKMVFWALTQGQAGKYTAKLYFAPIPKVVLVASEKALQGISS</sequence>
<evidence type="ECO:0000256" key="2">
    <source>
        <dbReference type="ARBA" id="ARBA00022448"/>
    </source>
</evidence>
<name>A0A6J6PSL4_9ZZZZ</name>
<proteinExistence type="inferred from homology"/>
<dbReference type="GO" id="GO:0042301">
    <property type="term" value="F:phosphate ion binding"/>
    <property type="evidence" value="ECO:0007669"/>
    <property type="project" value="InterPro"/>
</dbReference>
<dbReference type="PANTHER" id="PTHR42996:SF1">
    <property type="entry name" value="PHOSPHATE-BINDING PROTEIN PSTS"/>
    <property type="match status" value="1"/>
</dbReference>
<evidence type="ECO:0000259" key="4">
    <source>
        <dbReference type="Pfam" id="PF12849"/>
    </source>
</evidence>
<reference evidence="5" key="1">
    <citation type="submission" date="2020-05" db="EMBL/GenBank/DDBJ databases">
        <authorList>
            <person name="Chiriac C."/>
            <person name="Salcher M."/>
            <person name="Ghai R."/>
            <person name="Kavagutti S V."/>
        </authorList>
    </citation>
    <scope>NUCLEOTIDE SEQUENCE</scope>
</reference>
<dbReference type="Gene3D" id="3.40.190.10">
    <property type="entry name" value="Periplasmic binding protein-like II"/>
    <property type="match status" value="2"/>
</dbReference>
<dbReference type="PANTHER" id="PTHR42996">
    <property type="entry name" value="PHOSPHATE-BINDING PROTEIN PSTS"/>
    <property type="match status" value="1"/>
</dbReference>
<evidence type="ECO:0000256" key="1">
    <source>
        <dbReference type="ARBA" id="ARBA00008725"/>
    </source>
</evidence>
<dbReference type="InterPro" id="IPR050962">
    <property type="entry name" value="Phosphate-bind_PstS"/>
</dbReference>
<dbReference type="NCBIfam" id="TIGR00975">
    <property type="entry name" value="3a0107s03"/>
    <property type="match status" value="1"/>
</dbReference>
<evidence type="ECO:0000256" key="3">
    <source>
        <dbReference type="ARBA" id="ARBA00022592"/>
    </source>
</evidence>
<dbReference type="GO" id="GO:0043190">
    <property type="term" value="C:ATP-binding cassette (ABC) transporter complex"/>
    <property type="evidence" value="ECO:0007669"/>
    <property type="project" value="InterPro"/>
</dbReference>
<keyword evidence="3" id="KW-0592">Phosphate transport</keyword>
<dbReference type="CDD" id="cd13565">
    <property type="entry name" value="PBP2_PstS"/>
    <property type="match status" value="1"/>
</dbReference>
<dbReference type="InterPro" id="IPR005673">
    <property type="entry name" value="ABC_phos-bd_PstS"/>
</dbReference>
<dbReference type="EMBL" id="CAEZXP010000003">
    <property type="protein sequence ID" value="CAB4698884.1"/>
    <property type="molecule type" value="Genomic_DNA"/>
</dbReference>
<keyword evidence="2" id="KW-0813">Transport</keyword>
<accession>A0A6J6PSL4</accession>
<dbReference type="SUPFAM" id="SSF53850">
    <property type="entry name" value="Periplasmic binding protein-like II"/>
    <property type="match status" value="1"/>
</dbReference>
<evidence type="ECO:0000313" key="5">
    <source>
        <dbReference type="EMBL" id="CAB4698884.1"/>
    </source>
</evidence>